<dbReference type="GO" id="GO:0004519">
    <property type="term" value="F:endonuclease activity"/>
    <property type="evidence" value="ECO:0007669"/>
    <property type="project" value="UniProtKB-KW"/>
</dbReference>
<dbReference type="Gene3D" id="3.40.50.300">
    <property type="entry name" value="P-loop containing nucleotide triphosphate hydrolases"/>
    <property type="match status" value="2"/>
</dbReference>
<dbReference type="InterPro" id="IPR051396">
    <property type="entry name" value="Bact_Antivir_Def_Nuclease"/>
</dbReference>
<dbReference type="InterPro" id="IPR027417">
    <property type="entry name" value="P-loop_NTPase"/>
</dbReference>
<keyword evidence="3" id="KW-1185">Reference proteome</keyword>
<dbReference type="PANTHER" id="PTHR43581:SF4">
    <property type="entry name" value="ATP_GTP PHOSPHATASE"/>
    <property type="match status" value="1"/>
</dbReference>
<feature type="domain" description="ATPase AAA-type core" evidence="1">
    <location>
        <begin position="190"/>
        <end position="303"/>
    </location>
</feature>
<evidence type="ECO:0000313" key="3">
    <source>
        <dbReference type="Proteomes" id="UP001589532"/>
    </source>
</evidence>
<protein>
    <submittedName>
        <fullName evidence="2">ATP-dependent endonuclease</fullName>
    </submittedName>
</protein>
<dbReference type="RefSeq" id="WP_345002287.1">
    <property type="nucleotide sequence ID" value="NZ_BAAAXV010000011.1"/>
</dbReference>
<dbReference type="EMBL" id="JBHMBW010000077">
    <property type="protein sequence ID" value="MFB9629993.1"/>
    <property type="molecule type" value="Genomic_DNA"/>
</dbReference>
<reference evidence="2 3" key="1">
    <citation type="submission" date="2024-09" db="EMBL/GenBank/DDBJ databases">
        <authorList>
            <person name="Sun Q."/>
            <person name="Mori K."/>
        </authorList>
    </citation>
    <scope>NUCLEOTIDE SEQUENCE [LARGE SCALE GENOMIC DNA]</scope>
    <source>
        <strain evidence="2 3">JCM 3143</strain>
    </source>
</reference>
<keyword evidence="2" id="KW-0378">Hydrolase</keyword>
<dbReference type="InterPro" id="IPR003959">
    <property type="entry name" value="ATPase_AAA_core"/>
</dbReference>
<organism evidence="2 3">
    <name type="scientific">Nonomuraea helvata</name>
    <dbReference type="NCBI Taxonomy" id="37484"/>
    <lineage>
        <taxon>Bacteria</taxon>
        <taxon>Bacillati</taxon>
        <taxon>Actinomycetota</taxon>
        <taxon>Actinomycetes</taxon>
        <taxon>Streptosporangiales</taxon>
        <taxon>Streptosporangiaceae</taxon>
        <taxon>Nonomuraea</taxon>
    </lineage>
</organism>
<proteinExistence type="predicted"/>
<accession>A0ABV5SFX6</accession>
<dbReference type="Pfam" id="PF13304">
    <property type="entry name" value="AAA_21"/>
    <property type="match status" value="1"/>
</dbReference>
<keyword evidence="2" id="KW-0540">Nuclease</keyword>
<evidence type="ECO:0000259" key="1">
    <source>
        <dbReference type="Pfam" id="PF13304"/>
    </source>
</evidence>
<dbReference type="Proteomes" id="UP001589532">
    <property type="component" value="Unassembled WGS sequence"/>
</dbReference>
<comment type="caution">
    <text evidence="2">The sequence shown here is derived from an EMBL/GenBank/DDBJ whole genome shotgun (WGS) entry which is preliminary data.</text>
</comment>
<gene>
    <name evidence="2" type="ORF">ACFFSA_43565</name>
</gene>
<dbReference type="SUPFAM" id="SSF52540">
    <property type="entry name" value="P-loop containing nucleoside triphosphate hydrolases"/>
    <property type="match status" value="1"/>
</dbReference>
<name>A0ABV5SFX6_9ACTN</name>
<keyword evidence="2" id="KW-0255">Endonuclease</keyword>
<sequence length="578" mass="66302">MLDKLELFRYKGFERFTIKFARKNILVGPNNAGKSTAISALRLCSAAVIHARKKTPARQFLDPAIQRQVAGFLLSDLAKREAEGFISENVRHEFHHEETSKLELHFSGRGILSIVWPPGMDPPFFYLDKQRGTLARTTTAAVAATSMVGIVPMLVPIEHQETVLSDSHVARHQLSRLTSRHFRNQLYHLRSRDQAAYEAFTSFVLDNTPELDSFRLHVSDGINLDVYYREVGARTEKEIFWAGDGLQIWVQVLYHLWRQQESDTLVLDEPDVFLHPDLQRRLVGIIEESRQQVIFATHAPEILTEAARESIIWIDRTKQNSKRVHDESLLSDINLKLGSGFNLGMARALRSRVALFVEGYDMRVLRNMARIARAKRLAGERGVTVIPLRGFTNWSHVEPFAWMTRDLLGEAIEIYVILDRDYRTNEQVYDVTHALQSAGVRPHVWRRKELESYLLVPSAIARLVDIEADEIAQILEAGVADARDGVFANFAYERKKTDPSKHDVTHTQEALKEFEQLWKIPENRLHMSPPKDLLSHLNRHFAANKIKTISTRAISNRLRLDELTSEMIDLFSSIEEHL</sequence>
<evidence type="ECO:0000313" key="2">
    <source>
        <dbReference type="EMBL" id="MFB9629993.1"/>
    </source>
</evidence>
<dbReference type="PANTHER" id="PTHR43581">
    <property type="entry name" value="ATP/GTP PHOSPHATASE"/>
    <property type="match status" value="1"/>
</dbReference>